<comment type="subcellular location">
    <subcellularLocation>
        <location evidence="1">Cell membrane</location>
        <topology evidence="1">Multi-pass membrane protein</topology>
    </subcellularLocation>
</comment>
<feature type="domain" description="Type II secretion system protein GspF" evidence="8">
    <location>
        <begin position="264"/>
        <end position="386"/>
    </location>
</feature>
<keyword evidence="3" id="KW-1003">Cell membrane</keyword>
<evidence type="ECO:0000256" key="4">
    <source>
        <dbReference type="ARBA" id="ARBA00022692"/>
    </source>
</evidence>
<evidence type="ECO:0000256" key="2">
    <source>
        <dbReference type="ARBA" id="ARBA00005745"/>
    </source>
</evidence>
<dbReference type="PANTHER" id="PTHR30012">
    <property type="entry name" value="GENERAL SECRETION PATHWAY PROTEIN"/>
    <property type="match status" value="1"/>
</dbReference>
<dbReference type="Proteomes" id="UP001623592">
    <property type="component" value="Unassembled WGS sequence"/>
</dbReference>
<sequence>MVYIYEAINSEGKKIKGYSTTDNKKELAIKLREKDYYLIIYRKKKEILDFMKNISSKDIYFFSNQMSYMLKAGFNICECLNIMSTKFSGTLKKNVVIIKSNIENGKTLYESIIRCKDSFPYFFKEMVLVGEESGNLDIIFKNIGAYYKNIYKTRGKIKNVIIYPLLVLILMIMLTIFLVIDIIPKFSEVLSGLGSKLPASTQRIVNVSNFLREHFIFLLIILCLLIFVLKIMRKSKVFKENLDKIKFKIPVISNVYRKEISRRFIFSLSILIKSGIAIIEAMNIAAQTVENVYAENSIKKCIVNVKNGKGIGESFENVDVFSRFTIDMYYMAEECGNIDEILINIAEIYEEEINNEVKRVVSLFEPLTIVVLSIFIGAILISVMMPIINIMNSI</sequence>
<dbReference type="PANTHER" id="PTHR30012:SF0">
    <property type="entry name" value="TYPE II SECRETION SYSTEM PROTEIN F-RELATED"/>
    <property type="match status" value="1"/>
</dbReference>
<feature type="domain" description="Type II secretion system protein GspF" evidence="8">
    <location>
        <begin position="62"/>
        <end position="183"/>
    </location>
</feature>
<proteinExistence type="inferred from homology"/>
<evidence type="ECO:0000313" key="9">
    <source>
        <dbReference type="EMBL" id="MFL0251582.1"/>
    </source>
</evidence>
<feature type="transmembrane region" description="Helical" evidence="7">
    <location>
        <begin position="215"/>
        <end position="232"/>
    </location>
</feature>
<comment type="similarity">
    <text evidence="2">Belongs to the GSP F family.</text>
</comment>
<gene>
    <name evidence="9" type="ORF">ACJDT4_14260</name>
</gene>
<keyword evidence="5 7" id="KW-1133">Transmembrane helix</keyword>
<evidence type="ECO:0000256" key="5">
    <source>
        <dbReference type="ARBA" id="ARBA00022989"/>
    </source>
</evidence>
<dbReference type="Gene3D" id="1.20.81.30">
    <property type="entry name" value="Type II secretion system (T2SS), domain F"/>
    <property type="match status" value="2"/>
</dbReference>
<keyword evidence="4 7" id="KW-0812">Transmembrane</keyword>
<evidence type="ECO:0000256" key="3">
    <source>
        <dbReference type="ARBA" id="ARBA00022475"/>
    </source>
</evidence>
<evidence type="ECO:0000259" key="8">
    <source>
        <dbReference type="Pfam" id="PF00482"/>
    </source>
</evidence>
<name>A0ABW8TGZ8_9CLOT</name>
<feature type="transmembrane region" description="Helical" evidence="7">
    <location>
        <begin position="367"/>
        <end position="388"/>
    </location>
</feature>
<dbReference type="RefSeq" id="WP_406788234.1">
    <property type="nucleotide sequence ID" value="NZ_JBJIAA010000011.1"/>
</dbReference>
<evidence type="ECO:0000256" key="6">
    <source>
        <dbReference type="ARBA" id="ARBA00023136"/>
    </source>
</evidence>
<feature type="transmembrane region" description="Helical" evidence="7">
    <location>
        <begin position="264"/>
        <end position="286"/>
    </location>
</feature>
<dbReference type="InterPro" id="IPR003004">
    <property type="entry name" value="GspF/PilC"/>
</dbReference>
<protein>
    <submittedName>
        <fullName evidence="9">Type II secretion system F family protein</fullName>
    </submittedName>
</protein>
<dbReference type="EMBL" id="JBJIAA010000011">
    <property type="protein sequence ID" value="MFL0251582.1"/>
    <property type="molecule type" value="Genomic_DNA"/>
</dbReference>
<evidence type="ECO:0000313" key="10">
    <source>
        <dbReference type="Proteomes" id="UP001623592"/>
    </source>
</evidence>
<dbReference type="InterPro" id="IPR042094">
    <property type="entry name" value="T2SS_GspF_sf"/>
</dbReference>
<dbReference type="Pfam" id="PF00482">
    <property type="entry name" value="T2SSF"/>
    <property type="match status" value="2"/>
</dbReference>
<organism evidence="9 10">
    <name type="scientific">Clostridium neuense</name>
    <dbReference type="NCBI Taxonomy" id="1728934"/>
    <lineage>
        <taxon>Bacteria</taxon>
        <taxon>Bacillati</taxon>
        <taxon>Bacillota</taxon>
        <taxon>Clostridia</taxon>
        <taxon>Eubacteriales</taxon>
        <taxon>Clostridiaceae</taxon>
        <taxon>Clostridium</taxon>
    </lineage>
</organism>
<evidence type="ECO:0000256" key="1">
    <source>
        <dbReference type="ARBA" id="ARBA00004651"/>
    </source>
</evidence>
<comment type="caution">
    <text evidence="9">The sequence shown here is derived from an EMBL/GenBank/DDBJ whole genome shotgun (WGS) entry which is preliminary data.</text>
</comment>
<keyword evidence="10" id="KW-1185">Reference proteome</keyword>
<keyword evidence="6 7" id="KW-0472">Membrane</keyword>
<dbReference type="PRINTS" id="PR00812">
    <property type="entry name" value="BCTERIALGSPF"/>
</dbReference>
<reference evidence="9 10" key="1">
    <citation type="submission" date="2024-11" db="EMBL/GenBank/DDBJ databases">
        <authorList>
            <person name="Heng Y.C."/>
            <person name="Lim A.C.H."/>
            <person name="Lee J.K.Y."/>
            <person name="Kittelmann S."/>
        </authorList>
    </citation>
    <scope>NUCLEOTIDE SEQUENCE [LARGE SCALE GENOMIC DNA]</scope>
    <source>
        <strain evidence="9 10">WILCCON 0114</strain>
    </source>
</reference>
<accession>A0ABW8TGZ8</accession>
<dbReference type="InterPro" id="IPR018076">
    <property type="entry name" value="T2SS_GspF_dom"/>
</dbReference>
<evidence type="ECO:0000256" key="7">
    <source>
        <dbReference type="SAM" id="Phobius"/>
    </source>
</evidence>
<feature type="transmembrane region" description="Helical" evidence="7">
    <location>
        <begin position="160"/>
        <end position="183"/>
    </location>
</feature>